<feature type="transmembrane region" description="Helical" evidence="1">
    <location>
        <begin position="6"/>
        <end position="28"/>
    </location>
</feature>
<gene>
    <name evidence="2" type="ORF">C8N46_11136</name>
</gene>
<proteinExistence type="predicted"/>
<evidence type="ECO:0000256" key="1">
    <source>
        <dbReference type="SAM" id="Phobius"/>
    </source>
</evidence>
<dbReference type="EMBL" id="QBKT01000011">
    <property type="protein sequence ID" value="PTX58967.1"/>
    <property type="molecule type" value="Genomic_DNA"/>
</dbReference>
<sequence length="367" mass="42123">MNAPKAHSINILTSIIGYGIYFPALMVYERLKALQYNVHIYSIECYFNEQATAEFEQTKKAFQKDVRLAQIASRIPVKYTKKLSDEKTKALFTEWESHETTHFLCFSGLWLDTLQSYKQQHPTCVIDMCRVDSAVSATWEALKRHDNLIANDVSFFNADTNDIKYVLNIPEIQPLPYSERENEVAMHGGGWDLGDFTQMTNHFTNDYHVNLIVNASQELSKENITLYANQPNWNPLYDEGFPPFGKIQNDSEIITKNYEKHPGILTVLLKSKAIVSKPGGMTLMDSLMTETPLLFLQSIGKNEQYNQQLWETLQLGISLEKWLESTQKDLLLQEMQSNLLEIKAKTPCFITTYTNIIANLHTDATKK</sequence>
<keyword evidence="1" id="KW-0472">Membrane</keyword>
<name>A0A2T6BSN8_9FLAO</name>
<organism evidence="2 3">
    <name type="scientific">Kordia periserrulae</name>
    <dbReference type="NCBI Taxonomy" id="701523"/>
    <lineage>
        <taxon>Bacteria</taxon>
        <taxon>Pseudomonadati</taxon>
        <taxon>Bacteroidota</taxon>
        <taxon>Flavobacteriia</taxon>
        <taxon>Flavobacteriales</taxon>
        <taxon>Flavobacteriaceae</taxon>
        <taxon>Kordia</taxon>
    </lineage>
</organism>
<reference evidence="2 3" key="1">
    <citation type="submission" date="2018-04" db="EMBL/GenBank/DDBJ databases">
        <title>Genomic Encyclopedia of Archaeal and Bacterial Type Strains, Phase II (KMG-II): from individual species to whole genera.</title>
        <authorList>
            <person name="Goeker M."/>
        </authorList>
    </citation>
    <scope>NUCLEOTIDE SEQUENCE [LARGE SCALE GENOMIC DNA]</scope>
    <source>
        <strain evidence="2 3">DSM 25731</strain>
    </source>
</reference>
<comment type="caution">
    <text evidence="2">The sequence shown here is derived from an EMBL/GenBank/DDBJ whole genome shotgun (WGS) entry which is preliminary data.</text>
</comment>
<accession>A0A2T6BSN8</accession>
<evidence type="ECO:0008006" key="4">
    <source>
        <dbReference type="Google" id="ProtNLM"/>
    </source>
</evidence>
<evidence type="ECO:0000313" key="2">
    <source>
        <dbReference type="EMBL" id="PTX58967.1"/>
    </source>
</evidence>
<evidence type="ECO:0000313" key="3">
    <source>
        <dbReference type="Proteomes" id="UP000244090"/>
    </source>
</evidence>
<dbReference type="Proteomes" id="UP000244090">
    <property type="component" value="Unassembled WGS sequence"/>
</dbReference>
<dbReference type="RefSeq" id="WP_108116499.1">
    <property type="nucleotide sequence ID" value="NZ_QBKT01000011.1"/>
</dbReference>
<protein>
    <recommendedName>
        <fullName evidence="4">UDP-glucuronosyltransferase</fullName>
    </recommendedName>
</protein>
<dbReference type="OrthoDB" id="1493937at2"/>
<dbReference type="AlphaFoldDB" id="A0A2T6BSN8"/>
<keyword evidence="1" id="KW-1133">Transmembrane helix</keyword>
<keyword evidence="3" id="KW-1185">Reference proteome</keyword>
<keyword evidence="1" id="KW-0812">Transmembrane</keyword>